<feature type="region of interest" description="Disordered" evidence="4">
    <location>
        <begin position="369"/>
        <end position="396"/>
    </location>
</feature>
<protein>
    <recommendedName>
        <fullName evidence="5">Retrotransposon gag domain-containing protein</fullName>
    </recommendedName>
</protein>
<feature type="compositionally biased region" description="Basic and acidic residues" evidence="4">
    <location>
        <begin position="373"/>
        <end position="383"/>
    </location>
</feature>
<proteinExistence type="inferred from homology"/>
<gene>
    <name evidence="6" type="ORF">NCGR_LOCUS66223</name>
</gene>
<keyword evidence="2" id="KW-0378">Hydrolase</keyword>
<keyword evidence="7" id="KW-1185">Reference proteome</keyword>
<dbReference type="Pfam" id="PF03732">
    <property type="entry name" value="Retrotrans_gag"/>
    <property type="match status" value="1"/>
</dbReference>
<dbReference type="PANTHER" id="PTHR45648:SF5">
    <property type="entry name" value="OS04G0577300 PROTEIN"/>
    <property type="match status" value="1"/>
</dbReference>
<evidence type="ECO:0000313" key="7">
    <source>
        <dbReference type="Proteomes" id="UP000604825"/>
    </source>
</evidence>
<keyword evidence="3" id="KW-0442">Lipid degradation</keyword>
<evidence type="ECO:0000259" key="5">
    <source>
        <dbReference type="Pfam" id="PF03732"/>
    </source>
</evidence>
<comment type="caution">
    <text evidence="6">The sequence shown here is derived from an EMBL/GenBank/DDBJ whole genome shotgun (WGS) entry which is preliminary data.</text>
</comment>
<sequence length="442" mass="50336">MGKSSYVCKRQEAKKRHNGDNDGSNPTIPWAWFEREFNDQYLDVMSREALRQQFVSLKQGSGTVQDYNMKCDNLMRKVTFQKPGTKPFSLQFRQVGDRITTISALQAQHLIESGCTAYLVSAMQTKSELQEKNQKLNLSTKSQPIVKLIDFEPMIRVFVWKEVVPSSVSSEPMKFSSREEPYLKKKLCPWFEARKDSLYHLDDNESLVYNIGRVPLGQQISYFEKTRAQILENMEEEAASDFFKTALFIVAAGSNDILEYLSPSVPFFGREKPYPSYFLDVLVSNLTFYQKRLNELGARKFVVSDVGPLGCIPYVRALEFMPTGECSASANRVTEGYNKKLKRMVEKMNQEMGPESKFVYVNTKEFGSAEAEEGTRSNGKNDDLGGSSSTKPEGGLIQKLSEEASTVATKILMRHASDGLPRGRYWKTFQRAKYRHRERVGG</sequence>
<dbReference type="Pfam" id="PF00657">
    <property type="entry name" value="Lipase_GDSL"/>
    <property type="match status" value="1"/>
</dbReference>
<dbReference type="OrthoDB" id="10431436at2759"/>
<comment type="similarity">
    <text evidence="1">Belongs to the 'GDSL' lipolytic enzyme family.</text>
</comment>
<dbReference type="GO" id="GO:0016042">
    <property type="term" value="P:lipid catabolic process"/>
    <property type="evidence" value="ECO:0007669"/>
    <property type="project" value="UniProtKB-KW"/>
</dbReference>
<dbReference type="InterPro" id="IPR036514">
    <property type="entry name" value="SGNH_hydro_sf"/>
</dbReference>
<keyword evidence="3" id="KW-0443">Lipid metabolism</keyword>
<dbReference type="InterPro" id="IPR005162">
    <property type="entry name" value="Retrotrans_gag_dom"/>
</dbReference>
<evidence type="ECO:0000313" key="6">
    <source>
        <dbReference type="EMBL" id="CAD6342126.1"/>
    </source>
</evidence>
<dbReference type="GO" id="GO:0016788">
    <property type="term" value="F:hydrolase activity, acting on ester bonds"/>
    <property type="evidence" value="ECO:0007669"/>
    <property type="project" value="InterPro"/>
</dbReference>
<dbReference type="InterPro" id="IPR001087">
    <property type="entry name" value="GDSL"/>
</dbReference>
<accession>A0A811SIX4</accession>
<reference evidence="6" key="1">
    <citation type="submission" date="2020-10" db="EMBL/GenBank/DDBJ databases">
        <authorList>
            <person name="Han B."/>
            <person name="Lu T."/>
            <person name="Zhao Q."/>
            <person name="Huang X."/>
            <person name="Zhao Y."/>
        </authorList>
    </citation>
    <scope>NUCLEOTIDE SEQUENCE</scope>
</reference>
<evidence type="ECO:0000256" key="3">
    <source>
        <dbReference type="ARBA" id="ARBA00022963"/>
    </source>
</evidence>
<dbReference type="Gene3D" id="3.40.50.1110">
    <property type="entry name" value="SGNH hydrolase"/>
    <property type="match status" value="1"/>
</dbReference>
<dbReference type="AlphaFoldDB" id="A0A811SIX4"/>
<dbReference type="EMBL" id="CAJGYO010000392">
    <property type="protein sequence ID" value="CAD6342126.1"/>
    <property type="molecule type" value="Genomic_DNA"/>
</dbReference>
<dbReference type="InterPro" id="IPR051058">
    <property type="entry name" value="GDSL_Est/Lipase"/>
</dbReference>
<feature type="domain" description="Retrotransposon gag" evidence="5">
    <location>
        <begin position="27"/>
        <end position="79"/>
    </location>
</feature>
<evidence type="ECO:0000256" key="1">
    <source>
        <dbReference type="ARBA" id="ARBA00008668"/>
    </source>
</evidence>
<organism evidence="6 7">
    <name type="scientific">Miscanthus lutarioriparius</name>
    <dbReference type="NCBI Taxonomy" id="422564"/>
    <lineage>
        <taxon>Eukaryota</taxon>
        <taxon>Viridiplantae</taxon>
        <taxon>Streptophyta</taxon>
        <taxon>Embryophyta</taxon>
        <taxon>Tracheophyta</taxon>
        <taxon>Spermatophyta</taxon>
        <taxon>Magnoliopsida</taxon>
        <taxon>Liliopsida</taxon>
        <taxon>Poales</taxon>
        <taxon>Poaceae</taxon>
        <taxon>PACMAD clade</taxon>
        <taxon>Panicoideae</taxon>
        <taxon>Andropogonodae</taxon>
        <taxon>Andropogoneae</taxon>
        <taxon>Saccharinae</taxon>
        <taxon>Miscanthus</taxon>
    </lineage>
</organism>
<name>A0A811SIX4_9POAL</name>
<dbReference type="PANTHER" id="PTHR45648">
    <property type="entry name" value="GDSL LIPASE/ACYLHYDROLASE FAMILY PROTEIN (AFU_ORTHOLOGUE AFUA_4G14700)"/>
    <property type="match status" value="1"/>
</dbReference>
<evidence type="ECO:0000256" key="4">
    <source>
        <dbReference type="SAM" id="MobiDB-lite"/>
    </source>
</evidence>
<evidence type="ECO:0000256" key="2">
    <source>
        <dbReference type="ARBA" id="ARBA00022801"/>
    </source>
</evidence>
<feature type="region of interest" description="Disordered" evidence="4">
    <location>
        <begin position="1"/>
        <end position="25"/>
    </location>
</feature>
<dbReference type="Proteomes" id="UP000604825">
    <property type="component" value="Unassembled WGS sequence"/>
</dbReference>